<name>A0A382EGF2_9ZZZZ</name>
<protein>
    <submittedName>
        <fullName evidence="1">Uncharacterized protein</fullName>
    </submittedName>
</protein>
<dbReference type="Gene3D" id="1.25.40.10">
    <property type="entry name" value="Tetratricopeptide repeat domain"/>
    <property type="match status" value="1"/>
</dbReference>
<dbReference type="Pfam" id="PF13174">
    <property type="entry name" value="TPR_6"/>
    <property type="match status" value="2"/>
</dbReference>
<reference evidence="1" key="1">
    <citation type="submission" date="2018-05" db="EMBL/GenBank/DDBJ databases">
        <authorList>
            <person name="Lanie J.A."/>
            <person name="Ng W.-L."/>
            <person name="Kazmierczak K.M."/>
            <person name="Andrzejewski T.M."/>
            <person name="Davidsen T.M."/>
            <person name="Wayne K.J."/>
            <person name="Tettelin H."/>
            <person name="Glass J.I."/>
            <person name="Rusch D."/>
            <person name="Podicherti R."/>
            <person name="Tsui H.-C.T."/>
            <person name="Winkler M.E."/>
        </authorList>
    </citation>
    <scope>NUCLEOTIDE SEQUENCE</scope>
</reference>
<dbReference type="EMBL" id="UINC01044397">
    <property type="protein sequence ID" value="SVB49808.1"/>
    <property type="molecule type" value="Genomic_DNA"/>
</dbReference>
<organism evidence="1">
    <name type="scientific">marine metagenome</name>
    <dbReference type="NCBI Taxonomy" id="408172"/>
    <lineage>
        <taxon>unclassified sequences</taxon>
        <taxon>metagenomes</taxon>
        <taxon>ecological metagenomes</taxon>
    </lineage>
</organism>
<dbReference type="InterPro" id="IPR011990">
    <property type="entry name" value="TPR-like_helical_dom_sf"/>
</dbReference>
<dbReference type="InterPro" id="IPR019734">
    <property type="entry name" value="TPR_rpt"/>
</dbReference>
<sequence>MKGFTILTLIGLLSAQGPPLSEIFFLDLGIVIEPAKGSEAYSRLVDKPSKEVSFKIKQVESGSIYMATNTEFLSTLDRINNRIERLESSFKTEINVMRQKNVGLQQALLSLQISKSPEFFDSTPTEEASSLLNVAVKDPAIVKPVVTNQRSNFDQSIYMSGVFAYQREDYKTTIQKFSKLELSAAPPKTAENILYWLADAYQQDGQYDEALSLLNQITTSGTLRIDDALIHKGLLYRKMGNENLALLAFGDVVSQYPNSEYLRLAKMELKKSDGIK</sequence>
<gene>
    <name evidence="1" type="ORF">METZ01_LOCUS202662</name>
</gene>
<proteinExistence type="predicted"/>
<evidence type="ECO:0000313" key="1">
    <source>
        <dbReference type="EMBL" id="SVB49808.1"/>
    </source>
</evidence>
<dbReference type="SUPFAM" id="SSF48452">
    <property type="entry name" value="TPR-like"/>
    <property type="match status" value="1"/>
</dbReference>
<accession>A0A382EGF2</accession>
<dbReference type="AlphaFoldDB" id="A0A382EGF2"/>